<dbReference type="InterPro" id="IPR051953">
    <property type="entry name" value="Plant_SW-associated_TFs"/>
</dbReference>
<keyword evidence="5" id="KW-0804">Transcription</keyword>
<reference evidence="8 9" key="1">
    <citation type="journal article" date="2016" name="DNA Res.">
        <title>The draft genome of MD-2 pineapple using hybrid error correction of long reads.</title>
        <authorList>
            <person name="Redwan R.M."/>
            <person name="Saidin A."/>
            <person name="Kumar S.V."/>
        </authorList>
    </citation>
    <scope>NUCLEOTIDE SEQUENCE [LARGE SCALE GENOMIC DNA]</scope>
    <source>
        <strain evidence="9">cv. MD2</strain>
        <tissue evidence="8">Leaf</tissue>
    </source>
</reference>
<organism evidence="8 9">
    <name type="scientific">Ananas comosus</name>
    <name type="common">Pineapple</name>
    <name type="synonym">Ananas ananas</name>
    <dbReference type="NCBI Taxonomy" id="4615"/>
    <lineage>
        <taxon>Eukaryota</taxon>
        <taxon>Viridiplantae</taxon>
        <taxon>Streptophyta</taxon>
        <taxon>Embryophyta</taxon>
        <taxon>Tracheophyta</taxon>
        <taxon>Spermatophyta</taxon>
        <taxon>Magnoliopsida</taxon>
        <taxon>Liliopsida</taxon>
        <taxon>Poales</taxon>
        <taxon>Bromeliaceae</taxon>
        <taxon>Bromelioideae</taxon>
        <taxon>Ananas</taxon>
    </lineage>
</organism>
<dbReference type="GO" id="GO:0003677">
    <property type="term" value="F:DNA binding"/>
    <property type="evidence" value="ECO:0007669"/>
    <property type="project" value="UniProtKB-KW"/>
</dbReference>
<evidence type="ECO:0000256" key="1">
    <source>
        <dbReference type="ARBA" id="ARBA00004123"/>
    </source>
</evidence>
<evidence type="ECO:0000256" key="3">
    <source>
        <dbReference type="ARBA" id="ARBA00023015"/>
    </source>
</evidence>
<evidence type="ECO:0000256" key="6">
    <source>
        <dbReference type="ARBA" id="ARBA00023242"/>
    </source>
</evidence>
<dbReference type="PROSITE" id="PS51294">
    <property type="entry name" value="HTH_MYB"/>
    <property type="match status" value="1"/>
</dbReference>
<sequence length="276" mass="30574">MGRHSCCLKQKLRKGLLRWINYLRPDLKRGSFSQQEEDLIIALHEILGNRSRPSCPGGRQRDQEYWNSCLKKKLRQRGIDPSTHKPLLSDASEAEAQERKPVLDNAGGIVVAAPPLEHFLTKPAFDPFPLTEFHDPSAIISASLYYSNQLQQTFRALDQDGAAPGSGLCDYSSAVDVSENYGCYGESSSNSSNWNCNRGAEGNNVIESEGLIWASDSKMESFGQIHLSGEEMFENKFSAEDYSSSMMGSLSRDNSDAAFDVSQAAALASDFDFDFF</sequence>
<dbReference type="AlphaFoldDB" id="A0A199V720"/>
<dbReference type="PANTHER" id="PTHR47997:SF75">
    <property type="entry name" value="MYB DOMAIN PROTEIN 55"/>
    <property type="match status" value="1"/>
</dbReference>
<comment type="subcellular location">
    <subcellularLocation>
        <location evidence="1">Nucleus</location>
    </subcellularLocation>
</comment>
<keyword evidence="3" id="KW-0805">Transcription regulation</keyword>
<dbReference type="GO" id="GO:0005634">
    <property type="term" value="C:nucleus"/>
    <property type="evidence" value="ECO:0007669"/>
    <property type="project" value="UniProtKB-SubCell"/>
</dbReference>
<proteinExistence type="predicted"/>
<dbReference type="Proteomes" id="UP000092600">
    <property type="component" value="Unassembled WGS sequence"/>
</dbReference>
<evidence type="ECO:0000256" key="5">
    <source>
        <dbReference type="ARBA" id="ARBA00023163"/>
    </source>
</evidence>
<dbReference type="EMBL" id="LSRQ01003021">
    <property type="protein sequence ID" value="OAY72635.1"/>
    <property type="molecule type" value="Genomic_DNA"/>
</dbReference>
<keyword evidence="4" id="KW-0238">DNA-binding</keyword>
<feature type="domain" description="HTH myb-type" evidence="7">
    <location>
        <begin position="24"/>
        <end position="74"/>
    </location>
</feature>
<protein>
    <submittedName>
        <fullName evidence="8">Myb-related protein Hv33</fullName>
    </submittedName>
</protein>
<dbReference type="InterPro" id="IPR017930">
    <property type="entry name" value="Myb_dom"/>
</dbReference>
<evidence type="ECO:0000313" key="9">
    <source>
        <dbReference type="Proteomes" id="UP000092600"/>
    </source>
</evidence>
<evidence type="ECO:0000256" key="2">
    <source>
        <dbReference type="ARBA" id="ARBA00022737"/>
    </source>
</evidence>
<comment type="caution">
    <text evidence="8">The sequence shown here is derived from an EMBL/GenBank/DDBJ whole genome shotgun (WGS) entry which is preliminary data.</text>
</comment>
<evidence type="ECO:0000259" key="7">
    <source>
        <dbReference type="PROSITE" id="PS51294"/>
    </source>
</evidence>
<gene>
    <name evidence="8" type="ORF">ACMD2_16613</name>
</gene>
<accession>A0A199V720</accession>
<dbReference type="PANTHER" id="PTHR47997">
    <property type="entry name" value="MYB DOMAIN PROTEIN 55"/>
    <property type="match status" value="1"/>
</dbReference>
<dbReference type="STRING" id="4615.A0A199V720"/>
<evidence type="ECO:0000256" key="4">
    <source>
        <dbReference type="ARBA" id="ARBA00023125"/>
    </source>
</evidence>
<keyword evidence="6" id="KW-0539">Nucleus</keyword>
<evidence type="ECO:0000313" key="8">
    <source>
        <dbReference type="EMBL" id="OAY72635.1"/>
    </source>
</evidence>
<keyword evidence="2" id="KW-0677">Repeat</keyword>
<name>A0A199V720_ANACO</name>